<evidence type="ECO:0000256" key="8">
    <source>
        <dbReference type="ARBA" id="ARBA00022989"/>
    </source>
</evidence>
<dbReference type="GO" id="GO:0016567">
    <property type="term" value="P:protein ubiquitination"/>
    <property type="evidence" value="ECO:0007669"/>
    <property type="project" value="TreeGrafter"/>
</dbReference>
<dbReference type="Gene3D" id="3.30.40.10">
    <property type="entry name" value="Zinc/RING finger domain, C3HC4 (zinc finger)"/>
    <property type="match status" value="1"/>
</dbReference>
<protein>
    <recommendedName>
        <fullName evidence="11">RING-CH-type domain-containing protein</fullName>
    </recommendedName>
</protein>
<evidence type="ECO:0000256" key="6">
    <source>
        <dbReference type="ARBA" id="ARBA00022786"/>
    </source>
</evidence>
<keyword evidence="13" id="KW-1185">Reference proteome</keyword>
<organism evidence="12 13">
    <name type="scientific">Rhipicephalus sanguineus</name>
    <name type="common">Brown dog tick</name>
    <name type="synonym">Ixodes sanguineus</name>
    <dbReference type="NCBI Taxonomy" id="34632"/>
    <lineage>
        <taxon>Eukaryota</taxon>
        <taxon>Metazoa</taxon>
        <taxon>Ecdysozoa</taxon>
        <taxon>Arthropoda</taxon>
        <taxon>Chelicerata</taxon>
        <taxon>Arachnida</taxon>
        <taxon>Acari</taxon>
        <taxon>Parasitiformes</taxon>
        <taxon>Ixodida</taxon>
        <taxon>Ixodoidea</taxon>
        <taxon>Ixodidae</taxon>
        <taxon>Rhipicephalinae</taxon>
        <taxon>Rhipicephalus</taxon>
        <taxon>Rhipicephalus</taxon>
    </lineage>
</organism>
<dbReference type="EMBL" id="JABSTV010001245">
    <property type="protein sequence ID" value="KAH7983261.1"/>
    <property type="molecule type" value="Genomic_DNA"/>
</dbReference>
<dbReference type="AlphaFoldDB" id="A0A9D4YN56"/>
<reference evidence="12" key="1">
    <citation type="journal article" date="2020" name="Cell">
        <title>Large-Scale Comparative Analyses of Tick Genomes Elucidate Their Genetic Diversity and Vector Capacities.</title>
        <authorList>
            <consortium name="Tick Genome and Microbiome Consortium (TIGMIC)"/>
            <person name="Jia N."/>
            <person name="Wang J."/>
            <person name="Shi W."/>
            <person name="Du L."/>
            <person name="Sun Y."/>
            <person name="Zhan W."/>
            <person name="Jiang J.F."/>
            <person name="Wang Q."/>
            <person name="Zhang B."/>
            <person name="Ji P."/>
            <person name="Bell-Sakyi L."/>
            <person name="Cui X.M."/>
            <person name="Yuan T.T."/>
            <person name="Jiang B.G."/>
            <person name="Yang W.F."/>
            <person name="Lam T.T."/>
            <person name="Chang Q.C."/>
            <person name="Ding S.J."/>
            <person name="Wang X.J."/>
            <person name="Zhu J.G."/>
            <person name="Ruan X.D."/>
            <person name="Zhao L."/>
            <person name="Wei J.T."/>
            <person name="Ye R.Z."/>
            <person name="Que T.C."/>
            <person name="Du C.H."/>
            <person name="Zhou Y.H."/>
            <person name="Cheng J.X."/>
            <person name="Dai P.F."/>
            <person name="Guo W.B."/>
            <person name="Han X.H."/>
            <person name="Huang E.J."/>
            <person name="Li L.F."/>
            <person name="Wei W."/>
            <person name="Gao Y.C."/>
            <person name="Liu J.Z."/>
            <person name="Shao H.Z."/>
            <person name="Wang X."/>
            <person name="Wang C.C."/>
            <person name="Yang T.C."/>
            <person name="Huo Q.B."/>
            <person name="Li W."/>
            <person name="Chen H.Y."/>
            <person name="Chen S.E."/>
            <person name="Zhou L.G."/>
            <person name="Ni X.B."/>
            <person name="Tian J.H."/>
            <person name="Sheng Y."/>
            <person name="Liu T."/>
            <person name="Pan Y.S."/>
            <person name="Xia L.Y."/>
            <person name="Li J."/>
            <person name="Zhao F."/>
            <person name="Cao W.C."/>
        </authorList>
    </citation>
    <scope>NUCLEOTIDE SEQUENCE</scope>
    <source>
        <strain evidence="12">Rsan-2018</strain>
    </source>
</reference>
<evidence type="ECO:0000256" key="9">
    <source>
        <dbReference type="ARBA" id="ARBA00023136"/>
    </source>
</evidence>
<evidence type="ECO:0000313" key="13">
    <source>
        <dbReference type="Proteomes" id="UP000821837"/>
    </source>
</evidence>
<gene>
    <name evidence="12" type="ORF">HPB52_010533</name>
</gene>
<keyword evidence="2" id="KW-0808">Transferase</keyword>
<comment type="caution">
    <text evidence="12">The sequence shown here is derived from an EMBL/GenBank/DDBJ whole genome shotgun (WGS) entry which is preliminary data.</text>
</comment>
<dbReference type="InterPro" id="IPR013083">
    <property type="entry name" value="Znf_RING/FYVE/PHD"/>
</dbReference>
<feature type="transmembrane region" description="Helical" evidence="10">
    <location>
        <begin position="109"/>
        <end position="129"/>
    </location>
</feature>
<keyword evidence="5" id="KW-0863">Zinc-finger</keyword>
<evidence type="ECO:0000256" key="2">
    <source>
        <dbReference type="ARBA" id="ARBA00022679"/>
    </source>
</evidence>
<reference evidence="12" key="2">
    <citation type="submission" date="2021-09" db="EMBL/GenBank/DDBJ databases">
        <authorList>
            <person name="Jia N."/>
            <person name="Wang J."/>
            <person name="Shi W."/>
            <person name="Du L."/>
            <person name="Sun Y."/>
            <person name="Zhan W."/>
            <person name="Jiang J."/>
            <person name="Wang Q."/>
            <person name="Zhang B."/>
            <person name="Ji P."/>
            <person name="Sakyi L.B."/>
            <person name="Cui X."/>
            <person name="Yuan T."/>
            <person name="Jiang B."/>
            <person name="Yang W."/>
            <person name="Lam T.T.-Y."/>
            <person name="Chang Q."/>
            <person name="Ding S."/>
            <person name="Wang X."/>
            <person name="Zhu J."/>
            <person name="Ruan X."/>
            <person name="Zhao L."/>
            <person name="Wei J."/>
            <person name="Que T."/>
            <person name="Du C."/>
            <person name="Cheng J."/>
            <person name="Dai P."/>
            <person name="Han X."/>
            <person name="Huang E."/>
            <person name="Gao Y."/>
            <person name="Liu J."/>
            <person name="Shao H."/>
            <person name="Ye R."/>
            <person name="Li L."/>
            <person name="Wei W."/>
            <person name="Wang X."/>
            <person name="Wang C."/>
            <person name="Huo Q."/>
            <person name="Li W."/>
            <person name="Guo W."/>
            <person name="Chen H."/>
            <person name="Chen S."/>
            <person name="Zhou L."/>
            <person name="Zhou L."/>
            <person name="Ni X."/>
            <person name="Tian J."/>
            <person name="Zhou Y."/>
            <person name="Sheng Y."/>
            <person name="Liu T."/>
            <person name="Pan Y."/>
            <person name="Xia L."/>
            <person name="Li J."/>
            <person name="Zhao F."/>
            <person name="Cao W."/>
        </authorList>
    </citation>
    <scope>NUCLEOTIDE SEQUENCE</scope>
    <source>
        <strain evidence="12">Rsan-2018</strain>
        <tissue evidence="12">Larvae</tissue>
    </source>
</reference>
<keyword evidence="6" id="KW-0833">Ubl conjugation pathway</keyword>
<dbReference type="PANTHER" id="PTHR46065:SF3">
    <property type="entry name" value="FI20425P1"/>
    <property type="match status" value="1"/>
</dbReference>
<comment type="subcellular location">
    <subcellularLocation>
        <location evidence="1">Membrane</location>
        <topology evidence="1">Multi-pass membrane protein</topology>
    </subcellularLocation>
</comment>
<dbReference type="SMART" id="SM00744">
    <property type="entry name" value="RINGv"/>
    <property type="match status" value="1"/>
</dbReference>
<evidence type="ECO:0000313" key="12">
    <source>
        <dbReference type="EMBL" id="KAH7983261.1"/>
    </source>
</evidence>
<dbReference type="GO" id="GO:0004842">
    <property type="term" value="F:ubiquitin-protein transferase activity"/>
    <property type="evidence" value="ECO:0007669"/>
    <property type="project" value="TreeGrafter"/>
</dbReference>
<evidence type="ECO:0000256" key="4">
    <source>
        <dbReference type="ARBA" id="ARBA00022723"/>
    </source>
</evidence>
<keyword evidence="7" id="KW-0862">Zinc</keyword>
<dbReference type="SUPFAM" id="SSF57850">
    <property type="entry name" value="RING/U-box"/>
    <property type="match status" value="1"/>
</dbReference>
<keyword evidence="4" id="KW-0479">Metal-binding</keyword>
<keyword evidence="9 10" id="KW-0472">Membrane</keyword>
<evidence type="ECO:0000256" key="3">
    <source>
        <dbReference type="ARBA" id="ARBA00022692"/>
    </source>
</evidence>
<dbReference type="Pfam" id="PF12906">
    <property type="entry name" value="RINGv"/>
    <property type="match status" value="1"/>
</dbReference>
<feature type="transmembrane region" description="Helical" evidence="10">
    <location>
        <begin position="78"/>
        <end position="103"/>
    </location>
</feature>
<dbReference type="PANTHER" id="PTHR46065">
    <property type="entry name" value="E3 UBIQUITIN-PROTEIN LIGASE MARCH 2/3 FAMILY MEMBER"/>
    <property type="match status" value="1"/>
</dbReference>
<keyword evidence="3 10" id="KW-0812">Transmembrane</keyword>
<dbReference type="Proteomes" id="UP000821837">
    <property type="component" value="Chromosome 1"/>
</dbReference>
<dbReference type="GO" id="GO:0008270">
    <property type="term" value="F:zinc ion binding"/>
    <property type="evidence" value="ECO:0007669"/>
    <property type="project" value="UniProtKB-KW"/>
</dbReference>
<evidence type="ECO:0000256" key="10">
    <source>
        <dbReference type="SAM" id="Phobius"/>
    </source>
</evidence>
<sequence length="144" mass="16853">MCRICREGDQKARLVSPCSCSGTIGFVHVSCLEHWLNERNADYCELCGERFQMAAQPVSVLRFFRWAWRNKRWLWRSLVFELLGLVLVTPVAACVFYVLAILTLQEDGAAWYVVLLDFLSIVAFIFYVVRTLNKLRTRYRMYLA</sequence>
<feature type="domain" description="RING-CH-type" evidence="11">
    <location>
        <begin position="1"/>
        <end position="54"/>
    </location>
</feature>
<accession>A0A9D4YN56</accession>
<name>A0A9D4YN56_RHISA</name>
<keyword evidence="8 10" id="KW-1133">Transmembrane helix</keyword>
<evidence type="ECO:0000256" key="7">
    <source>
        <dbReference type="ARBA" id="ARBA00022833"/>
    </source>
</evidence>
<dbReference type="InterPro" id="IPR011016">
    <property type="entry name" value="Znf_RING-CH"/>
</dbReference>
<evidence type="ECO:0000256" key="1">
    <source>
        <dbReference type="ARBA" id="ARBA00004141"/>
    </source>
</evidence>
<evidence type="ECO:0000259" key="11">
    <source>
        <dbReference type="PROSITE" id="PS51292"/>
    </source>
</evidence>
<dbReference type="VEuPathDB" id="VectorBase:RSAN_049510"/>
<evidence type="ECO:0000256" key="5">
    <source>
        <dbReference type="ARBA" id="ARBA00022771"/>
    </source>
</evidence>
<dbReference type="PROSITE" id="PS51292">
    <property type="entry name" value="ZF_RING_CH"/>
    <property type="match status" value="1"/>
</dbReference>
<proteinExistence type="predicted"/>
<dbReference type="GO" id="GO:0016020">
    <property type="term" value="C:membrane"/>
    <property type="evidence" value="ECO:0007669"/>
    <property type="project" value="UniProtKB-SubCell"/>
</dbReference>